<dbReference type="Gene3D" id="3.40.50.2300">
    <property type="match status" value="1"/>
</dbReference>
<evidence type="ECO:0000313" key="3">
    <source>
        <dbReference type="EMBL" id="SMF15226.1"/>
    </source>
</evidence>
<comment type="caution">
    <text evidence="1">Lacks conserved residue(s) required for the propagation of feature annotation.</text>
</comment>
<dbReference type="SUPFAM" id="SSF52172">
    <property type="entry name" value="CheY-like"/>
    <property type="match status" value="1"/>
</dbReference>
<dbReference type="InterPro" id="IPR001789">
    <property type="entry name" value="Sig_transdc_resp-reg_receiver"/>
</dbReference>
<dbReference type="EMBL" id="FWZU01000003">
    <property type="protein sequence ID" value="SMF15226.1"/>
    <property type="molecule type" value="Genomic_DNA"/>
</dbReference>
<dbReference type="GO" id="GO:0000160">
    <property type="term" value="P:phosphorelay signal transduction system"/>
    <property type="evidence" value="ECO:0007669"/>
    <property type="project" value="InterPro"/>
</dbReference>
<organism evidence="3 4">
    <name type="scientific">Desulfovibrio gilichinskyi</name>
    <dbReference type="NCBI Taxonomy" id="1519643"/>
    <lineage>
        <taxon>Bacteria</taxon>
        <taxon>Pseudomonadati</taxon>
        <taxon>Thermodesulfobacteriota</taxon>
        <taxon>Desulfovibrionia</taxon>
        <taxon>Desulfovibrionales</taxon>
        <taxon>Desulfovibrionaceae</taxon>
        <taxon>Desulfovibrio</taxon>
    </lineage>
</organism>
<dbReference type="OrthoDB" id="5456940at2"/>
<proteinExistence type="predicted"/>
<accession>A0A1X7DGT7</accession>
<gene>
    <name evidence="3" type="ORF">SAMN06295933_1874</name>
</gene>
<keyword evidence="4" id="KW-1185">Reference proteome</keyword>
<dbReference type="AlphaFoldDB" id="A0A1X7DGT7"/>
<feature type="domain" description="Response regulatory" evidence="2">
    <location>
        <begin position="2"/>
        <end position="128"/>
    </location>
</feature>
<dbReference type="Proteomes" id="UP000192906">
    <property type="component" value="Unassembled WGS sequence"/>
</dbReference>
<dbReference type="Pfam" id="PF00072">
    <property type="entry name" value="Response_reg"/>
    <property type="match status" value="1"/>
</dbReference>
<dbReference type="PROSITE" id="PS50110">
    <property type="entry name" value="RESPONSE_REGULATORY"/>
    <property type="match status" value="1"/>
</dbReference>
<evidence type="ECO:0000259" key="2">
    <source>
        <dbReference type="PROSITE" id="PS50110"/>
    </source>
</evidence>
<dbReference type="RefSeq" id="WP_085101540.1">
    <property type="nucleotide sequence ID" value="NZ_FWZU01000003.1"/>
</dbReference>
<evidence type="ECO:0000256" key="1">
    <source>
        <dbReference type="PROSITE-ProRule" id="PRU00169"/>
    </source>
</evidence>
<name>A0A1X7DGT7_9BACT</name>
<reference evidence="4" key="1">
    <citation type="submission" date="2017-04" db="EMBL/GenBank/DDBJ databases">
        <authorList>
            <person name="Varghese N."/>
            <person name="Submissions S."/>
        </authorList>
    </citation>
    <scope>NUCLEOTIDE SEQUENCE [LARGE SCALE GENOMIC DNA]</scope>
    <source>
        <strain evidence="4">K3S</strain>
    </source>
</reference>
<dbReference type="STRING" id="1519643.SAMN06295933_1874"/>
<sequence>MKFLIADDNELHRELITDTVKDHGEYYLVSDGDEAVKAFTDSLDKKDSFSAIFIKSKICSQDGSHALRKIREIEQENGLELNKEIPIIMTAMDDEEQISETYLRGNSTTFILKPLTKDKIVAELTLFGIIP</sequence>
<protein>
    <submittedName>
        <fullName evidence="3">Two-component system, chemotaxis family, response regulator CheY</fullName>
    </submittedName>
</protein>
<evidence type="ECO:0000313" key="4">
    <source>
        <dbReference type="Proteomes" id="UP000192906"/>
    </source>
</evidence>
<dbReference type="SMART" id="SM00448">
    <property type="entry name" value="REC"/>
    <property type="match status" value="1"/>
</dbReference>
<dbReference type="InterPro" id="IPR011006">
    <property type="entry name" value="CheY-like_superfamily"/>
</dbReference>